<feature type="signal peptide" evidence="1">
    <location>
        <begin position="1"/>
        <end position="22"/>
    </location>
</feature>
<dbReference type="InterPro" id="IPR049804">
    <property type="entry name" value="Choice_anch_L"/>
</dbReference>
<keyword evidence="1" id="KW-0732">Signal</keyword>
<dbReference type="RefSeq" id="WP_108903844.1">
    <property type="nucleotide sequence ID" value="NZ_CP029187.1"/>
</dbReference>
<organism evidence="2 3">
    <name type="scientific">Flavobacterium pallidum</name>
    <dbReference type="NCBI Taxonomy" id="2172098"/>
    <lineage>
        <taxon>Bacteria</taxon>
        <taxon>Pseudomonadati</taxon>
        <taxon>Bacteroidota</taxon>
        <taxon>Flavobacteriia</taxon>
        <taxon>Flavobacteriales</taxon>
        <taxon>Flavobacteriaceae</taxon>
        <taxon>Flavobacterium</taxon>
    </lineage>
</organism>
<reference evidence="2 3" key="1">
    <citation type="submission" date="2018-05" db="EMBL/GenBank/DDBJ databases">
        <title>Genome sequencing of Flavobacterium sp. HYN0049.</title>
        <authorList>
            <person name="Yi H."/>
            <person name="Baek C."/>
        </authorList>
    </citation>
    <scope>NUCLEOTIDE SEQUENCE [LARGE SCALE GENOMIC DNA]</scope>
    <source>
        <strain evidence="2 3">HYN0049</strain>
    </source>
</reference>
<proteinExistence type="predicted"/>
<name>A0A2S1SI29_9FLAO</name>
<dbReference type="Pfam" id="PF13585">
    <property type="entry name" value="CHU_C"/>
    <property type="match status" value="1"/>
</dbReference>
<dbReference type="EMBL" id="CP029187">
    <property type="protein sequence ID" value="AWI26066.1"/>
    <property type="molecule type" value="Genomic_DNA"/>
</dbReference>
<accession>A0A2S1SI29</accession>
<sequence length="766" mass="83569">MNDIRKALSLGLLIGFATTADAQYITTDDHYTAQQLVEDVLVNSPCANVENFTVNGDTFNPGETSYAFFNGNGSSFPFANGIVLSTARANRSPGPNNNLIDEGSPDWAGDTDLEQALNLTTPTKNATVLEFDFTPLSNHISFDYIFASEEYHGTATCQYSDGFAFLLRPADLSEPYTNLAVIPNTNTPVLVTNIHPQVGNGTSPGCPAMNESYFGGFNGPDAPINFNGQTAVMTAESAVTPNVKYHIKLVIADFKNIRYDSAIFLGGGSFRVQKDLGEDRTMANGNPLCADGSNTAILDATEPGNNTYQWFRNNIAIAGATNPQFQPLQDGDYSVEITLNATACKSTGEIKIEFAAPLDESTVGIFQCDENNDGMAIFNLNKASDRILDNNPNVSFINYYEDASGTNLITTPQSYTSGPKTVYIKIANQYGCPGTVPIDLQIANNTVPVPPPFKTCDDDTDGLYHFNLPAEVTPRITTGLPAGLDVNYYLNPQDAAMGQNELSNDYYNTEAFQQQIWAAITNGPDCYGLIPVNLTVNIFPTAGMEDMVDFMCNGVAIPLEAPAGFPSYSWNDTANSTTRKINVDQPGTYIVTVTDTNGCTATKTFVVTGSEKATIDSVDIQDFRGDENTVFINASGSGDYEYSLDGQHYFDNPMFTNVVSGEYTVYVNDKHECGITTKSIFVMDYPKFFTPNNDGVNDYWQIPFLRLYPSSEVIIFDRYGKVVYGFSGNGSGWDGTLNSKPLPSTDYWFSISITNRIIRGHFALKR</sequence>
<evidence type="ECO:0000313" key="2">
    <source>
        <dbReference type="EMBL" id="AWI26066.1"/>
    </source>
</evidence>
<evidence type="ECO:0000313" key="3">
    <source>
        <dbReference type="Proteomes" id="UP000244937"/>
    </source>
</evidence>
<evidence type="ECO:0008006" key="4">
    <source>
        <dbReference type="Google" id="ProtNLM"/>
    </source>
</evidence>
<dbReference type="AlphaFoldDB" id="A0A2S1SI29"/>
<dbReference type="InterPro" id="IPR026341">
    <property type="entry name" value="T9SS_type_B"/>
</dbReference>
<protein>
    <recommendedName>
        <fullName evidence="4">T9SS type B sorting domain-containing protein</fullName>
    </recommendedName>
</protein>
<gene>
    <name evidence="2" type="ORF">HYN49_09245</name>
</gene>
<dbReference type="NCBIfam" id="NF038133">
    <property type="entry name" value="choice_anch_L"/>
    <property type="match status" value="1"/>
</dbReference>
<dbReference type="Proteomes" id="UP000244937">
    <property type="component" value="Chromosome"/>
</dbReference>
<dbReference type="KEGG" id="fpal:HYN49_09245"/>
<dbReference type="NCBIfam" id="TIGR04131">
    <property type="entry name" value="Bac_Flav_CTERM"/>
    <property type="match status" value="1"/>
</dbReference>
<keyword evidence="3" id="KW-1185">Reference proteome</keyword>
<evidence type="ECO:0000256" key="1">
    <source>
        <dbReference type="SAM" id="SignalP"/>
    </source>
</evidence>
<dbReference type="OrthoDB" id="9765926at2"/>
<feature type="chain" id="PRO_5015434763" description="T9SS type B sorting domain-containing protein" evidence="1">
    <location>
        <begin position="23"/>
        <end position="766"/>
    </location>
</feature>